<evidence type="ECO:0000256" key="1">
    <source>
        <dbReference type="ARBA" id="ARBA00023015"/>
    </source>
</evidence>
<evidence type="ECO:0000256" key="2">
    <source>
        <dbReference type="ARBA" id="ARBA00023125"/>
    </source>
</evidence>
<keyword evidence="3" id="KW-0804">Transcription</keyword>
<dbReference type="AlphaFoldDB" id="A0A919W9I3"/>
<dbReference type="GO" id="GO:0003677">
    <property type="term" value="F:DNA binding"/>
    <property type="evidence" value="ECO:0007669"/>
    <property type="project" value="UniProtKB-UniRule"/>
</dbReference>
<sequence>MVTAEAAALFTTRAYDGVGVDDLVRHLGVHRNSLYKTFGSKRGLYLAALHWHISHALQPLIDRLHSGRDAEQFLDNVIQKGDLDLLLLAAVERAPADAEVAAVVARALQLLEQALDDVPILRSGRTTGITPSELLGERLRVRVMSAHAGTAASAG</sequence>
<dbReference type="SUPFAM" id="SSF46689">
    <property type="entry name" value="Homeodomain-like"/>
    <property type="match status" value="1"/>
</dbReference>
<proteinExistence type="predicted"/>
<reference evidence="6 7" key="1">
    <citation type="submission" date="2021-03" db="EMBL/GenBank/DDBJ databases">
        <title>Whole genome shotgun sequence of Actinoplanes toevensis NBRC 105298.</title>
        <authorList>
            <person name="Komaki H."/>
            <person name="Tamura T."/>
        </authorList>
    </citation>
    <scope>NUCLEOTIDE SEQUENCE [LARGE SCALE GENOMIC DNA]</scope>
    <source>
        <strain evidence="6 7">NBRC 105298</strain>
    </source>
</reference>
<evidence type="ECO:0000313" key="6">
    <source>
        <dbReference type="EMBL" id="GIM96112.1"/>
    </source>
</evidence>
<dbReference type="Pfam" id="PF00440">
    <property type="entry name" value="TetR_N"/>
    <property type="match status" value="1"/>
</dbReference>
<organism evidence="6 7">
    <name type="scientific">Paractinoplanes toevensis</name>
    <dbReference type="NCBI Taxonomy" id="571911"/>
    <lineage>
        <taxon>Bacteria</taxon>
        <taxon>Bacillati</taxon>
        <taxon>Actinomycetota</taxon>
        <taxon>Actinomycetes</taxon>
        <taxon>Micromonosporales</taxon>
        <taxon>Micromonosporaceae</taxon>
        <taxon>Paractinoplanes</taxon>
    </lineage>
</organism>
<evidence type="ECO:0000256" key="3">
    <source>
        <dbReference type="ARBA" id="ARBA00023163"/>
    </source>
</evidence>
<keyword evidence="1" id="KW-0805">Transcription regulation</keyword>
<evidence type="ECO:0000256" key="4">
    <source>
        <dbReference type="PROSITE-ProRule" id="PRU00335"/>
    </source>
</evidence>
<dbReference type="PANTHER" id="PTHR47506:SF1">
    <property type="entry name" value="HTH-TYPE TRANSCRIPTIONAL REGULATOR YJDC"/>
    <property type="match status" value="1"/>
</dbReference>
<dbReference type="Proteomes" id="UP000677082">
    <property type="component" value="Unassembled WGS sequence"/>
</dbReference>
<dbReference type="InterPro" id="IPR001647">
    <property type="entry name" value="HTH_TetR"/>
</dbReference>
<evidence type="ECO:0000259" key="5">
    <source>
        <dbReference type="PROSITE" id="PS50977"/>
    </source>
</evidence>
<gene>
    <name evidence="6" type="ORF">Ato02nite_079050</name>
</gene>
<name>A0A919W9I3_9ACTN</name>
<keyword evidence="2 4" id="KW-0238">DNA-binding</keyword>
<feature type="DNA-binding region" description="H-T-H motif" evidence="4">
    <location>
        <begin position="19"/>
        <end position="38"/>
    </location>
</feature>
<dbReference type="PROSITE" id="PS50977">
    <property type="entry name" value="HTH_TETR_2"/>
    <property type="match status" value="1"/>
</dbReference>
<comment type="caution">
    <text evidence="6">The sequence shown here is derived from an EMBL/GenBank/DDBJ whole genome shotgun (WGS) entry which is preliminary data.</text>
</comment>
<protein>
    <recommendedName>
        <fullName evidence="5">HTH tetR-type domain-containing protein</fullName>
    </recommendedName>
</protein>
<dbReference type="PANTHER" id="PTHR47506">
    <property type="entry name" value="TRANSCRIPTIONAL REGULATORY PROTEIN"/>
    <property type="match status" value="1"/>
</dbReference>
<feature type="domain" description="HTH tetR-type" evidence="5">
    <location>
        <begin position="1"/>
        <end position="56"/>
    </location>
</feature>
<dbReference type="InterPro" id="IPR009057">
    <property type="entry name" value="Homeodomain-like_sf"/>
</dbReference>
<accession>A0A919W9I3</accession>
<dbReference type="EMBL" id="BOQN01000107">
    <property type="protein sequence ID" value="GIM96112.1"/>
    <property type="molecule type" value="Genomic_DNA"/>
</dbReference>
<evidence type="ECO:0000313" key="7">
    <source>
        <dbReference type="Proteomes" id="UP000677082"/>
    </source>
</evidence>
<keyword evidence="7" id="KW-1185">Reference proteome</keyword>
<dbReference type="Gene3D" id="1.10.357.10">
    <property type="entry name" value="Tetracycline Repressor, domain 2"/>
    <property type="match status" value="1"/>
</dbReference>